<sequence length="103" mass="11213">MPIFSTSSSTPRATTSLHTLPPNPTSQTLLVLDSTTESPLPMDPDFHPKNLTVLPLSPINLHPMTTRSKNGISKRKAYSATVQSIDFSQVEPSSFKATSIFVE</sequence>
<organism evidence="2">
    <name type="scientific">Populus alba</name>
    <name type="common">White poplar</name>
    <dbReference type="NCBI Taxonomy" id="43335"/>
    <lineage>
        <taxon>Eukaryota</taxon>
        <taxon>Viridiplantae</taxon>
        <taxon>Streptophyta</taxon>
        <taxon>Embryophyta</taxon>
        <taxon>Tracheophyta</taxon>
        <taxon>Spermatophyta</taxon>
        <taxon>Magnoliopsida</taxon>
        <taxon>eudicotyledons</taxon>
        <taxon>Gunneridae</taxon>
        <taxon>Pentapetalae</taxon>
        <taxon>rosids</taxon>
        <taxon>fabids</taxon>
        <taxon>Malpighiales</taxon>
        <taxon>Salicaceae</taxon>
        <taxon>Saliceae</taxon>
        <taxon>Populus</taxon>
    </lineage>
</organism>
<reference evidence="2" key="1">
    <citation type="submission" date="2018-10" db="EMBL/GenBank/DDBJ databases">
        <title>Population genomic analysis revealed the cold adaptation of white poplar.</title>
        <authorList>
            <person name="Liu Y.-J."/>
        </authorList>
    </citation>
    <scope>NUCLEOTIDE SEQUENCE [LARGE SCALE GENOMIC DNA]</scope>
    <source>
        <strain evidence="2">PAL-ZL1</strain>
    </source>
</reference>
<evidence type="ECO:0000313" key="2">
    <source>
        <dbReference type="EMBL" id="TKR90296.1"/>
    </source>
</evidence>
<protein>
    <submittedName>
        <fullName evidence="2">Uncharacterized protein</fullName>
    </submittedName>
</protein>
<feature type="compositionally biased region" description="Low complexity" evidence="1">
    <location>
        <begin position="1"/>
        <end position="16"/>
    </location>
</feature>
<proteinExistence type="predicted"/>
<gene>
    <name evidence="2" type="ORF">D5086_0000234110</name>
</gene>
<name>A0A4U5P2H9_POPAL</name>
<dbReference type="AlphaFoldDB" id="A0A4U5P2H9"/>
<dbReference type="EMBL" id="RCHU01000888">
    <property type="protein sequence ID" value="TKR90296.1"/>
    <property type="molecule type" value="Genomic_DNA"/>
</dbReference>
<comment type="caution">
    <text evidence="2">The sequence shown here is derived from an EMBL/GenBank/DDBJ whole genome shotgun (WGS) entry which is preliminary data.</text>
</comment>
<feature type="region of interest" description="Disordered" evidence="1">
    <location>
        <begin position="1"/>
        <end position="25"/>
    </location>
</feature>
<evidence type="ECO:0000256" key="1">
    <source>
        <dbReference type="SAM" id="MobiDB-lite"/>
    </source>
</evidence>
<accession>A0A4U5P2H9</accession>